<sequence length="223" mass="25375">MQCFSQSNERPVQVEPLQHASVVRGVRQKYNNSMHLVSGNETDIISCILLSRVLHYLLSRKSGMRALSLGTADVLVAQSALTHVTAFMGVFKSDNTHVCVGCHVSEGLNMWATCTRGASPHWRSNVTHDPPEYDPHTRRVLLYMCVCYPSTKLYVTGVVFSHTFKDKYDNCRKYQERKEYEEFNKGLARAGHSYFKVCTHEAWSHRPMGRDQLTQDTHQGPVP</sequence>
<reference evidence="2" key="1">
    <citation type="submission" date="2021-09" db="EMBL/GenBank/DDBJ databases">
        <authorList>
            <person name="Martin H S."/>
        </authorList>
    </citation>
    <scope>NUCLEOTIDE SEQUENCE</scope>
</reference>
<name>A0A8J2QCL5_9NEOP</name>
<keyword evidence="3" id="KW-1185">Reference proteome</keyword>
<dbReference type="EMBL" id="CAKASE010000044">
    <property type="protein sequence ID" value="CAG9559837.1"/>
    <property type="molecule type" value="Genomic_DNA"/>
</dbReference>
<dbReference type="AlphaFoldDB" id="A0A8J2QCL5"/>
<gene>
    <name evidence="2" type="ORF">DCHRY22_LOCUS1620</name>
    <name evidence="1" type="ORF">DCHRY22_LOCUS185</name>
</gene>
<evidence type="ECO:0000313" key="3">
    <source>
        <dbReference type="Proteomes" id="UP000789524"/>
    </source>
</evidence>
<accession>A0A8J2QCL5</accession>
<organism evidence="2 3">
    <name type="scientific">Danaus chrysippus</name>
    <name type="common">African queen</name>
    <dbReference type="NCBI Taxonomy" id="151541"/>
    <lineage>
        <taxon>Eukaryota</taxon>
        <taxon>Metazoa</taxon>
        <taxon>Ecdysozoa</taxon>
        <taxon>Arthropoda</taxon>
        <taxon>Hexapoda</taxon>
        <taxon>Insecta</taxon>
        <taxon>Pterygota</taxon>
        <taxon>Neoptera</taxon>
        <taxon>Endopterygota</taxon>
        <taxon>Lepidoptera</taxon>
        <taxon>Glossata</taxon>
        <taxon>Ditrysia</taxon>
        <taxon>Papilionoidea</taxon>
        <taxon>Nymphalidae</taxon>
        <taxon>Danainae</taxon>
        <taxon>Danaini</taxon>
        <taxon>Danaina</taxon>
        <taxon>Danaus</taxon>
        <taxon>Anosia</taxon>
    </lineage>
</organism>
<proteinExistence type="predicted"/>
<dbReference type="EMBL" id="CAKASE010000013">
    <property type="protein sequence ID" value="CAG9557935.1"/>
    <property type="molecule type" value="Genomic_DNA"/>
</dbReference>
<evidence type="ECO:0000313" key="1">
    <source>
        <dbReference type="EMBL" id="CAG9557935.1"/>
    </source>
</evidence>
<comment type="caution">
    <text evidence="2">The sequence shown here is derived from an EMBL/GenBank/DDBJ whole genome shotgun (WGS) entry which is preliminary data.</text>
</comment>
<protein>
    <submittedName>
        <fullName evidence="2">(African queen) hypothetical protein</fullName>
    </submittedName>
</protein>
<dbReference type="Proteomes" id="UP000789524">
    <property type="component" value="Unassembled WGS sequence"/>
</dbReference>
<evidence type="ECO:0000313" key="2">
    <source>
        <dbReference type="EMBL" id="CAG9559837.1"/>
    </source>
</evidence>